<proteinExistence type="inferred from homology"/>
<dbReference type="InterPro" id="IPR001360">
    <property type="entry name" value="Glyco_hydro_1"/>
</dbReference>
<protein>
    <submittedName>
        <fullName evidence="6">Beta-glucosidase</fullName>
    </submittedName>
</protein>
<keyword evidence="2" id="KW-0378">Hydrolase</keyword>
<dbReference type="PRINTS" id="PR00131">
    <property type="entry name" value="GLHYDRLASE1"/>
</dbReference>
<dbReference type="Pfam" id="PF00232">
    <property type="entry name" value="Glyco_hydro_1"/>
    <property type="match status" value="1"/>
</dbReference>
<name>Q97J81_CLOAB</name>
<dbReference type="GeneID" id="44997911"/>
<dbReference type="GO" id="GO:0008422">
    <property type="term" value="F:beta-glucosidase activity"/>
    <property type="evidence" value="ECO:0007669"/>
    <property type="project" value="TreeGrafter"/>
</dbReference>
<dbReference type="STRING" id="272562.CA_C1405"/>
<dbReference type="RefSeq" id="WP_010964714.1">
    <property type="nucleotide sequence ID" value="NC_003030.1"/>
</dbReference>
<feature type="region of interest" description="Disordered" evidence="5">
    <location>
        <begin position="20"/>
        <end position="43"/>
    </location>
</feature>
<dbReference type="GO" id="GO:0016052">
    <property type="term" value="P:carbohydrate catabolic process"/>
    <property type="evidence" value="ECO:0007669"/>
    <property type="project" value="TreeGrafter"/>
</dbReference>
<dbReference type="HOGENOM" id="CLU_001859_0_2_9"/>
<dbReference type="PANTHER" id="PTHR10353:SF296">
    <property type="entry name" value="6-PHOSPHO-BETA-GLUCOSIDASE"/>
    <property type="match status" value="1"/>
</dbReference>
<evidence type="ECO:0000256" key="1">
    <source>
        <dbReference type="ARBA" id="ARBA00010838"/>
    </source>
</evidence>
<comment type="similarity">
    <text evidence="1 4">Belongs to the glycosyl hydrolase 1 family.</text>
</comment>
<dbReference type="AlphaFoldDB" id="Q97J81"/>
<dbReference type="Gene3D" id="3.20.20.80">
    <property type="entry name" value="Glycosidases"/>
    <property type="match status" value="1"/>
</dbReference>
<dbReference type="NCBIfam" id="NF007154">
    <property type="entry name" value="PRK09589.1"/>
    <property type="match status" value="1"/>
</dbReference>
<evidence type="ECO:0000313" key="6">
    <source>
        <dbReference type="EMBL" id="AAK79373.1"/>
    </source>
</evidence>
<evidence type="ECO:0000256" key="4">
    <source>
        <dbReference type="RuleBase" id="RU003690"/>
    </source>
</evidence>
<keyword evidence="3" id="KW-0326">Glycosidase</keyword>
<keyword evidence="7" id="KW-1185">Reference proteome</keyword>
<dbReference type="InterPro" id="IPR017853">
    <property type="entry name" value="GH"/>
</dbReference>
<evidence type="ECO:0000256" key="3">
    <source>
        <dbReference type="ARBA" id="ARBA00023295"/>
    </source>
</evidence>
<dbReference type="NCBIfam" id="NF007158">
    <property type="entry name" value="PRK09593.1"/>
    <property type="match status" value="1"/>
</dbReference>
<evidence type="ECO:0000256" key="2">
    <source>
        <dbReference type="ARBA" id="ARBA00022801"/>
    </source>
</evidence>
<dbReference type="GO" id="GO:0005829">
    <property type="term" value="C:cytosol"/>
    <property type="evidence" value="ECO:0007669"/>
    <property type="project" value="TreeGrafter"/>
</dbReference>
<reference evidence="6 7" key="1">
    <citation type="journal article" date="2001" name="J. Bacteriol.">
        <title>Genome sequence and comparative analysis of the solvent-producing bacterium Clostridium acetobutylicum.</title>
        <authorList>
            <person name="Nolling J."/>
            <person name="Breton G."/>
            <person name="Omelchenko M.V."/>
            <person name="Makarova K.S."/>
            <person name="Zeng Q."/>
            <person name="Gibson R."/>
            <person name="Lee H.M."/>
            <person name="Dubois J."/>
            <person name="Qiu D."/>
            <person name="Hitti J."/>
            <person name="Wolf Y.I."/>
            <person name="Tatusov R.L."/>
            <person name="Sabathe F."/>
            <person name="Doucette-Stamm L."/>
            <person name="Soucaille P."/>
            <person name="Daly M.J."/>
            <person name="Bennett G.N."/>
            <person name="Koonin E.V."/>
            <person name="Smith D.R."/>
        </authorList>
    </citation>
    <scope>NUCLEOTIDE SEQUENCE [LARGE SCALE GENOMIC DNA]</scope>
    <source>
        <strain evidence="7">ATCC 824 / DSM 792 / JCM 1419 / LMG 5710 / VKM B-1787</strain>
    </source>
</reference>
<dbReference type="InterPro" id="IPR033132">
    <property type="entry name" value="GH_1_N_CS"/>
</dbReference>
<evidence type="ECO:0000256" key="5">
    <source>
        <dbReference type="SAM" id="MobiDB-lite"/>
    </source>
</evidence>
<organism evidence="6 7">
    <name type="scientific">Clostridium acetobutylicum (strain ATCC 824 / DSM 792 / JCM 1419 / IAM 19013 / LMG 5710 / NBRC 13948 / NRRL B-527 / VKM B-1787 / 2291 / W)</name>
    <dbReference type="NCBI Taxonomy" id="272562"/>
    <lineage>
        <taxon>Bacteria</taxon>
        <taxon>Bacillati</taxon>
        <taxon>Bacillota</taxon>
        <taxon>Clostridia</taxon>
        <taxon>Eubacteriales</taxon>
        <taxon>Clostridiaceae</taxon>
        <taxon>Clostridium</taxon>
    </lineage>
</organism>
<dbReference type="eggNOG" id="COG2723">
    <property type="taxonomic scope" value="Bacteria"/>
</dbReference>
<evidence type="ECO:0000313" key="7">
    <source>
        <dbReference type="Proteomes" id="UP000000814"/>
    </source>
</evidence>
<dbReference type="FunFam" id="3.20.20.80:FF:000004">
    <property type="entry name" value="Beta-glucosidase 6-phospho-beta-glucosidase"/>
    <property type="match status" value="1"/>
</dbReference>
<dbReference type="Proteomes" id="UP000000814">
    <property type="component" value="Chromosome"/>
</dbReference>
<dbReference type="PATRIC" id="fig|272562.8.peg.1611"/>
<dbReference type="PANTHER" id="PTHR10353">
    <property type="entry name" value="GLYCOSYL HYDROLASE"/>
    <property type="match status" value="1"/>
</dbReference>
<gene>
    <name evidence="6" type="primary">bglA</name>
    <name evidence="6" type="ordered locus">CA_C1405</name>
</gene>
<dbReference type="PROSITE" id="PS00653">
    <property type="entry name" value="GLYCOSYL_HYDROL_F1_2"/>
    <property type="match status" value="1"/>
</dbReference>
<dbReference type="KEGG" id="cac:CA_C1405"/>
<dbReference type="CAZy" id="GH1">
    <property type="family name" value="Glycoside Hydrolase Family 1"/>
</dbReference>
<accession>Q97J81</accession>
<sequence>MKMKDGFLWGGATAANQFEGAWNEDGKGPSTADMMTGGTHTTPRRITPVLEEGTYYPSHEAIDFYHHYKEDIKLFAEMGFKTFRLSIAWSRIFPNGDDKEPNEAGLQFYDNVFDELLKYNIEPLVTISHYETPFGLTEKYNGWVGREVIDFYTRYCETIFNRYKDKVKYWLTFNEINCLTIPQFGAYMGGGIIPKEGDSEAQLRFQALHHQFVASAKAVKLGHEINPNFKIGCMIAYMCNYAKTCNPDDVLETQRKDQIHNMLCSDVQVRGYYPGFALNYFKENGIEIKMEKDDEKILREGCVDFYSFSYYMSNLVSTDKNDKEVSGNLLGGYKNPYLKSSDWGWQIDPKGLRWTLNHIYDRYQIPVMVVENGLGAVDVIEEDGSINDDYRIDYLRDHIVEMEEAVKNGVDLMGYTMWGCIDLVSASTGEMKKRYGFIYVDKDNDGNGTMARKPKKSFNWYKKVIASNGENLE</sequence>
<dbReference type="OrthoDB" id="2339329at2"/>
<dbReference type="EMBL" id="AE001437">
    <property type="protein sequence ID" value="AAK79373.1"/>
    <property type="molecule type" value="Genomic_DNA"/>
</dbReference>
<dbReference type="PIR" id="B97073">
    <property type="entry name" value="B97073"/>
</dbReference>
<dbReference type="NCBIfam" id="NF007356">
    <property type="entry name" value="PRK09852.1"/>
    <property type="match status" value="1"/>
</dbReference>
<dbReference type="SUPFAM" id="SSF51445">
    <property type="entry name" value="(Trans)glycosidases"/>
    <property type="match status" value="1"/>
</dbReference>